<proteinExistence type="predicted"/>
<reference evidence="1" key="1">
    <citation type="submission" date="2019-12" db="EMBL/GenBank/DDBJ databases">
        <title>Genome sequencing and annotation of Brassica cretica.</title>
        <authorList>
            <person name="Studholme D.J."/>
            <person name="Sarris P.F."/>
        </authorList>
    </citation>
    <scope>NUCLEOTIDE SEQUENCE</scope>
    <source>
        <strain evidence="1">PFS-001/15</strain>
        <tissue evidence="1">Leaf</tissue>
    </source>
</reference>
<dbReference type="Proteomes" id="UP000712281">
    <property type="component" value="Unassembled WGS sequence"/>
</dbReference>
<dbReference type="EMBL" id="QGKW02001911">
    <property type="protein sequence ID" value="KAF2569869.1"/>
    <property type="molecule type" value="Genomic_DNA"/>
</dbReference>
<evidence type="ECO:0000313" key="1">
    <source>
        <dbReference type="EMBL" id="KAF2569869.1"/>
    </source>
</evidence>
<gene>
    <name evidence="1" type="ORF">F2Q68_00027972</name>
</gene>
<comment type="caution">
    <text evidence="1">The sequence shown here is derived from an EMBL/GenBank/DDBJ whole genome shotgun (WGS) entry which is preliminary data.</text>
</comment>
<evidence type="ECO:0000313" key="2">
    <source>
        <dbReference type="Proteomes" id="UP000712281"/>
    </source>
</evidence>
<sequence>MMSLLPLVQYEGVHKVETVTVAELNAYVLNSDPQATSSERIIILTYAACYNDNDVGVLRFHVHFSVLDGSESAGFVAFDGDMTRLTNAELQRLPNLW</sequence>
<organism evidence="1 2">
    <name type="scientific">Brassica cretica</name>
    <name type="common">Mustard</name>
    <dbReference type="NCBI Taxonomy" id="69181"/>
    <lineage>
        <taxon>Eukaryota</taxon>
        <taxon>Viridiplantae</taxon>
        <taxon>Streptophyta</taxon>
        <taxon>Embryophyta</taxon>
        <taxon>Tracheophyta</taxon>
        <taxon>Spermatophyta</taxon>
        <taxon>Magnoliopsida</taxon>
        <taxon>eudicotyledons</taxon>
        <taxon>Gunneridae</taxon>
        <taxon>Pentapetalae</taxon>
        <taxon>rosids</taxon>
        <taxon>malvids</taxon>
        <taxon>Brassicales</taxon>
        <taxon>Brassicaceae</taxon>
        <taxon>Brassiceae</taxon>
        <taxon>Brassica</taxon>
    </lineage>
</organism>
<accession>A0A8S9IJC4</accession>
<name>A0A8S9IJC4_BRACR</name>
<protein>
    <submittedName>
        <fullName evidence="1">Uncharacterized protein</fullName>
    </submittedName>
</protein>
<dbReference type="AlphaFoldDB" id="A0A8S9IJC4"/>